<dbReference type="AlphaFoldDB" id="A0AAD4UXK3"/>
<organism evidence="1 2">
    <name type="scientific">Prunus dulcis</name>
    <name type="common">Almond</name>
    <name type="synonym">Amygdalus dulcis</name>
    <dbReference type="NCBI Taxonomy" id="3755"/>
    <lineage>
        <taxon>Eukaryota</taxon>
        <taxon>Viridiplantae</taxon>
        <taxon>Streptophyta</taxon>
        <taxon>Embryophyta</taxon>
        <taxon>Tracheophyta</taxon>
        <taxon>Spermatophyta</taxon>
        <taxon>Magnoliopsida</taxon>
        <taxon>eudicotyledons</taxon>
        <taxon>Gunneridae</taxon>
        <taxon>Pentapetalae</taxon>
        <taxon>rosids</taxon>
        <taxon>fabids</taxon>
        <taxon>Rosales</taxon>
        <taxon>Rosaceae</taxon>
        <taxon>Amygdaloideae</taxon>
        <taxon>Amygdaleae</taxon>
        <taxon>Prunus</taxon>
    </lineage>
</organism>
<sequence length="148" mass="16810">MPTPRCVTSLGGPKPPKLPGACLNGLCLHRKGREKSKQLFTSIKKGQQNQDLGTTNGFLTHMPWADWIHQRRRSGGKQWKEEGKYDGIRTLSGYKRRTSATQKNQPISRARPSIVKQLENLLEPPHLLLHSFSSSIRKETSQIFLRLL</sequence>
<evidence type="ECO:0000313" key="1">
    <source>
        <dbReference type="EMBL" id="KAI5314523.1"/>
    </source>
</evidence>
<protein>
    <submittedName>
        <fullName evidence="1">Uncharacterized protein</fullName>
    </submittedName>
</protein>
<gene>
    <name evidence="1" type="ORF">L3X38_043699</name>
</gene>
<name>A0AAD4UXK3_PRUDU</name>
<accession>A0AAD4UXK3</accession>
<reference evidence="1 2" key="1">
    <citation type="journal article" date="2022" name="G3 (Bethesda)">
        <title>Whole-genome sequence and methylome profiling of the almond [Prunus dulcis (Mill.) D.A. Webb] cultivar 'Nonpareil'.</title>
        <authorList>
            <person name="D'Amico-Willman K.M."/>
            <person name="Ouma W.Z."/>
            <person name="Meulia T."/>
            <person name="Sideli G.M."/>
            <person name="Gradziel T.M."/>
            <person name="Fresnedo-Ramirez J."/>
        </authorList>
    </citation>
    <scope>NUCLEOTIDE SEQUENCE [LARGE SCALE GENOMIC DNA]</scope>
    <source>
        <strain evidence="1">Clone GOH B32 T37-40</strain>
    </source>
</reference>
<evidence type="ECO:0000313" key="2">
    <source>
        <dbReference type="Proteomes" id="UP001054821"/>
    </source>
</evidence>
<dbReference type="Proteomes" id="UP001054821">
    <property type="component" value="Chromosome 8"/>
</dbReference>
<proteinExistence type="predicted"/>
<keyword evidence="2" id="KW-1185">Reference proteome</keyword>
<dbReference type="EMBL" id="JAJFAZ020000008">
    <property type="protein sequence ID" value="KAI5314523.1"/>
    <property type="molecule type" value="Genomic_DNA"/>
</dbReference>
<comment type="caution">
    <text evidence="1">The sequence shown here is derived from an EMBL/GenBank/DDBJ whole genome shotgun (WGS) entry which is preliminary data.</text>
</comment>